<reference evidence="1" key="1">
    <citation type="journal article" date="2011" name="PLoS ONE">
        <title>Ralstonia syzygii, the Blood Disease Bacterium and some Asian R. solanacearum strains form a single genomic species despite divergent lifestyles.</title>
        <authorList>
            <person name="Remenant B."/>
            <person name="de Cambiaire J.C."/>
            <person name="Cellier G."/>
            <person name="Jacobs J.M."/>
            <person name="Mangenot S."/>
            <person name="Barbe V."/>
            <person name="Lajus A."/>
            <person name="Vallenet D."/>
            <person name="Medigue C."/>
            <person name="Fegan M."/>
            <person name="Allen C."/>
            <person name="Prior P."/>
        </authorList>
    </citation>
    <scope>NUCLEOTIDE SEQUENCE</scope>
    <source>
        <strain evidence="1">R229</strain>
    </source>
</reference>
<gene>
    <name evidence="1" type="ORF">BDB_70002</name>
</gene>
<accession>G2ZKL4</accession>
<dbReference type="AlphaFoldDB" id="G2ZKL4"/>
<reference evidence="1" key="2">
    <citation type="submission" date="2011-04" db="EMBL/GenBank/DDBJ databases">
        <authorList>
            <person name="Genoscope - CEA"/>
        </authorList>
    </citation>
    <scope>NUCLEOTIDE SEQUENCE</scope>
    <source>
        <strain evidence="1">R229</strain>
    </source>
</reference>
<name>G2ZKL4_9RALS</name>
<proteinExistence type="predicted"/>
<organism evidence="1">
    <name type="scientific">blood disease bacterium R229</name>
    <dbReference type="NCBI Taxonomy" id="741978"/>
    <lineage>
        <taxon>Bacteria</taxon>
        <taxon>Pseudomonadati</taxon>
        <taxon>Pseudomonadota</taxon>
        <taxon>Betaproteobacteria</taxon>
        <taxon>Burkholderiales</taxon>
        <taxon>Burkholderiaceae</taxon>
        <taxon>Ralstonia</taxon>
        <taxon>Ralstonia solanacearum species complex</taxon>
    </lineage>
</organism>
<evidence type="ECO:0000313" key="1">
    <source>
        <dbReference type="EMBL" id="CCA79577.1"/>
    </source>
</evidence>
<protein>
    <submittedName>
        <fullName evidence="1">Uncharacterized protein</fullName>
    </submittedName>
</protein>
<sequence>MDVTQELLVRQLIADNTPDQLKMPYALWTRASVGQLI</sequence>
<dbReference type="EMBL" id="FR854063">
    <property type="protein sequence ID" value="CCA79577.1"/>
    <property type="molecule type" value="Genomic_DNA"/>
</dbReference>